<dbReference type="GeneID" id="55475885"/>
<reference evidence="3 4" key="1">
    <citation type="journal article" date="2013" name="Genome Announc.">
        <title>Complete Genome Sequence of the Solvent Producer Clostridium saccharobutylicum NCP262 (DSM 13864).</title>
        <authorList>
            <person name="Poehlein A."/>
            <person name="Hartwich K."/>
            <person name="Krabben P."/>
            <person name="Ehrenreich A."/>
            <person name="Liebl W."/>
            <person name="Durre P."/>
            <person name="Gottschalk G."/>
            <person name="Daniel R."/>
        </authorList>
    </citation>
    <scope>NUCLEOTIDE SEQUENCE [LARGE SCALE GENOMIC DNA]</scope>
    <source>
        <strain evidence="3">DSM 13864</strain>
    </source>
</reference>
<proteinExistence type="predicted"/>
<dbReference type="EMBL" id="CP006721">
    <property type="protein sequence ID" value="AGX44523.1"/>
    <property type="molecule type" value="Genomic_DNA"/>
</dbReference>
<dbReference type="InterPro" id="IPR038713">
    <property type="entry name" value="Terminase_Gp1_N_sf"/>
</dbReference>
<dbReference type="eggNOG" id="COG3728">
    <property type="taxonomic scope" value="Bacteria"/>
</dbReference>
<keyword evidence="4" id="KW-1185">Reference proteome</keyword>
<dbReference type="PANTHER" id="PTHR41328:SF3">
    <property type="entry name" value="PBSX PHAGE TERMINASE SMALL SUBUNIT"/>
    <property type="match status" value="1"/>
</dbReference>
<dbReference type="OrthoDB" id="9768556at2"/>
<dbReference type="GO" id="GO:0051276">
    <property type="term" value="P:chromosome organization"/>
    <property type="evidence" value="ECO:0007669"/>
    <property type="project" value="InterPro"/>
</dbReference>
<accession>U5MVG4</accession>
<gene>
    <name evidence="3" type="primary">xtmA</name>
    <name evidence="3" type="ORF">CLSA_c35620</name>
</gene>
<organism evidence="3 4">
    <name type="scientific">Clostridium saccharobutylicum DSM 13864</name>
    <dbReference type="NCBI Taxonomy" id="1345695"/>
    <lineage>
        <taxon>Bacteria</taxon>
        <taxon>Bacillati</taxon>
        <taxon>Bacillota</taxon>
        <taxon>Clostridia</taxon>
        <taxon>Eubacteriales</taxon>
        <taxon>Clostridiaceae</taxon>
        <taxon>Clostridium</taxon>
    </lineage>
</organism>
<name>U5MVG4_CLOSA</name>
<dbReference type="PANTHER" id="PTHR41328">
    <property type="entry name" value="TERMINASE SMALL SUBUNIT-RELATED"/>
    <property type="match status" value="1"/>
</dbReference>
<dbReference type="Pfam" id="PF03592">
    <property type="entry name" value="Terminase_2"/>
    <property type="match status" value="1"/>
</dbReference>
<keyword evidence="1" id="KW-1188">Viral release from host cell</keyword>
<dbReference type="Proteomes" id="UP000017118">
    <property type="component" value="Chromosome"/>
</dbReference>
<evidence type="ECO:0000313" key="4">
    <source>
        <dbReference type="Proteomes" id="UP000017118"/>
    </source>
</evidence>
<sequence>MARAPNKKVTIAYQLYKGGKQLIEISKSLDISESTLKRWRKSYGWDDEVEKPVRSTTENIMQITTENSIQSETEVFIQNKTASIIENEVKDEAKDIAANEDLTNRQRLFCILYSKCFNATKAYQKVYHCSYKTAMVCGCRLLKNDKVKEFIDSLTDMQINKEVLKRGVLQKYIDIAFADITEYVEFGEKEVPLCDKDGKSKYDEDGALMTKKCGYMKLQDSSKLDGTLISEVSESTSGIKFKLYDKMKALDFLVKHCNLLEDEIKLQLESETKKLQNDKLIAEINKLNGDEDEEIEDDGFLEALRAKAVEVWKDD</sequence>
<dbReference type="KEGG" id="csb:CLSA_c35620"/>
<dbReference type="PATRIC" id="fig|1345695.10.peg.2995"/>
<evidence type="ECO:0000256" key="2">
    <source>
        <dbReference type="ARBA" id="ARBA00023219"/>
    </source>
</evidence>
<dbReference type="RefSeq" id="WP_022747942.1">
    <property type="nucleotide sequence ID" value="NC_022571.1"/>
</dbReference>
<evidence type="ECO:0000256" key="1">
    <source>
        <dbReference type="ARBA" id="ARBA00022612"/>
    </source>
</evidence>
<dbReference type="HOGENOM" id="CLU_052808_0_0_9"/>
<dbReference type="Gene3D" id="1.10.10.1400">
    <property type="entry name" value="Terminase, small subunit, N-terminal DNA-binding domain, HTH motif"/>
    <property type="match status" value="1"/>
</dbReference>
<protein>
    <submittedName>
        <fullName evidence="3">PBSX phage terminase small subunit</fullName>
    </submittedName>
</protein>
<dbReference type="InterPro" id="IPR052404">
    <property type="entry name" value="SPP1-like_terminase"/>
</dbReference>
<keyword evidence="2" id="KW-0231">Viral genome packaging</keyword>
<dbReference type="AlphaFoldDB" id="U5MVG4"/>
<dbReference type="InterPro" id="IPR005335">
    <property type="entry name" value="Terminase_ssu"/>
</dbReference>
<evidence type="ECO:0000313" key="3">
    <source>
        <dbReference type="EMBL" id="AGX44523.1"/>
    </source>
</evidence>